<comment type="caution">
    <text evidence="1">The sequence shown here is derived from an EMBL/GenBank/DDBJ whole genome shotgun (WGS) entry which is preliminary data.</text>
</comment>
<protein>
    <submittedName>
        <fullName evidence="1">Uncharacterized protein</fullName>
    </submittedName>
</protein>
<sequence length="75" mass="8525">MPKASERRRGSSPAPPRNVSRLLPIPFCVQDSESVRGQCKCNLKLLAFSFWDLISILFAREPKKLSIRSSFLFIS</sequence>
<evidence type="ECO:0000313" key="1">
    <source>
        <dbReference type="EMBL" id="KAI4379834.1"/>
    </source>
</evidence>
<dbReference type="EMBL" id="CM042882">
    <property type="protein sequence ID" value="KAI4379834.1"/>
    <property type="molecule type" value="Genomic_DNA"/>
</dbReference>
<keyword evidence="2" id="KW-1185">Reference proteome</keyword>
<dbReference type="Proteomes" id="UP001057402">
    <property type="component" value="Chromosome 3"/>
</dbReference>
<proteinExistence type="predicted"/>
<name>A0ACB9RQH9_9MYRT</name>
<reference evidence="2" key="1">
    <citation type="journal article" date="2023" name="Front. Plant Sci.">
        <title>Chromosomal-level genome assembly of Melastoma candidum provides insights into trichome evolution.</title>
        <authorList>
            <person name="Zhong Y."/>
            <person name="Wu W."/>
            <person name="Sun C."/>
            <person name="Zou P."/>
            <person name="Liu Y."/>
            <person name="Dai S."/>
            <person name="Zhou R."/>
        </authorList>
    </citation>
    <scope>NUCLEOTIDE SEQUENCE [LARGE SCALE GENOMIC DNA]</scope>
</reference>
<accession>A0ACB9RQH9</accession>
<gene>
    <name evidence="1" type="ORF">MLD38_006079</name>
</gene>
<organism evidence="1 2">
    <name type="scientific">Melastoma candidum</name>
    <dbReference type="NCBI Taxonomy" id="119954"/>
    <lineage>
        <taxon>Eukaryota</taxon>
        <taxon>Viridiplantae</taxon>
        <taxon>Streptophyta</taxon>
        <taxon>Embryophyta</taxon>
        <taxon>Tracheophyta</taxon>
        <taxon>Spermatophyta</taxon>
        <taxon>Magnoliopsida</taxon>
        <taxon>eudicotyledons</taxon>
        <taxon>Gunneridae</taxon>
        <taxon>Pentapetalae</taxon>
        <taxon>rosids</taxon>
        <taxon>malvids</taxon>
        <taxon>Myrtales</taxon>
        <taxon>Melastomataceae</taxon>
        <taxon>Melastomatoideae</taxon>
        <taxon>Melastomateae</taxon>
        <taxon>Melastoma</taxon>
    </lineage>
</organism>
<evidence type="ECO:0000313" key="2">
    <source>
        <dbReference type="Proteomes" id="UP001057402"/>
    </source>
</evidence>